<keyword evidence="1" id="KW-0547">Nucleotide-binding</keyword>
<dbReference type="InterPro" id="IPR050474">
    <property type="entry name" value="Hel308_SKI2-like"/>
</dbReference>
<dbReference type="Pfam" id="PF00270">
    <property type="entry name" value="DEAD"/>
    <property type="match status" value="1"/>
</dbReference>
<comment type="caution">
    <text evidence="7">The sequence shown here is derived from an EMBL/GenBank/DDBJ whole genome shotgun (WGS) entry which is preliminary data.</text>
</comment>
<dbReference type="AlphaFoldDB" id="A0A5T2C3Q7"/>
<dbReference type="InterPro" id="IPR014001">
    <property type="entry name" value="Helicase_ATP-bd"/>
</dbReference>
<dbReference type="GO" id="GO:0003676">
    <property type="term" value="F:nucleic acid binding"/>
    <property type="evidence" value="ECO:0007669"/>
    <property type="project" value="InterPro"/>
</dbReference>
<sequence length="704" mass="82743">MPTNKQIGEKIFDKCTEIYEILNNDKEAEAKEKLFYLLDEIQDKALYPPILNHLIRQFGLYPYMNQDTSILEDKFLLECFKTDIGEDEPKVLHREQSRVLKRLLSNESLILSAPTSFGKSFIIDALIAMKKPKNILIIVPTISLLDEARRRLVRKFYNYNITTTTQQTNLENNNIFIFSPERAVEYFSFINKENIRLDFFIVDEFYKISKDYENERFAPLQNAILKYTSISDQRYYICPNIDKIKNENSILCKGMKFECLDFNTVFIHINKCYKNKDFEKEEKILEIVKKDEKTLVYTQSQSNIKKVCEILVENTIIENSNALLENFAKWLSKYYGEHYLNDTLKIGVGIHHGRLHRCLSQLQVRLFEGKDLLKTIVSTSSLIEGVNIPAKNLILWDKKNGAKNINHFTYKNIIGRSGRMFKYFIGEVYLFESPNEDDNQEKILDVEIKSEYLSINDEINNEIPDNIQVEVENNQLEIIKLIGRDKFNLLKKETLLKNDLGVIIKIIQILQSKDFNSEIFTYLFNDEPDKWYILSRIASIREFHCKNIGDINTVELVKKLSQNWTKSLPELIKDMRIDLDDFFKFENHVAFKIASLFSDINTLQKILYPEKEIDISSFVTKLSNVFLPSVVYTLEEFGLPRIISKKLHECGFINFENKELTLEQALDKFKEYTADDIINILKEKNLYDDFEDYILNYFYEGLGQ</sequence>
<dbReference type="InterPro" id="IPR027417">
    <property type="entry name" value="P-loop_NTPase"/>
</dbReference>
<feature type="domain" description="Helicase ATP-binding" evidence="5">
    <location>
        <begin position="100"/>
        <end position="247"/>
    </location>
</feature>
<dbReference type="SMART" id="SM00490">
    <property type="entry name" value="HELICc"/>
    <property type="match status" value="1"/>
</dbReference>
<dbReference type="PANTHER" id="PTHR47961:SF6">
    <property type="entry name" value="DNA-DIRECTED DNA POLYMERASE"/>
    <property type="match status" value="1"/>
</dbReference>
<feature type="domain" description="Helicase C-terminal" evidence="6">
    <location>
        <begin position="280"/>
        <end position="467"/>
    </location>
</feature>
<gene>
    <name evidence="7" type="ORF">D1F27_04915</name>
</gene>
<dbReference type="PANTHER" id="PTHR47961">
    <property type="entry name" value="DNA POLYMERASE THETA, PUTATIVE (AFU_ORTHOLOGUE AFUA_1G05260)-RELATED"/>
    <property type="match status" value="1"/>
</dbReference>
<dbReference type="PROSITE" id="PS51194">
    <property type="entry name" value="HELICASE_CTER"/>
    <property type="match status" value="1"/>
</dbReference>
<proteinExistence type="predicted"/>
<evidence type="ECO:0000256" key="4">
    <source>
        <dbReference type="ARBA" id="ARBA00022840"/>
    </source>
</evidence>
<accession>A0A5T2C3Q7</accession>
<dbReference type="SUPFAM" id="SSF52540">
    <property type="entry name" value="P-loop containing nucleoside triphosphate hydrolases"/>
    <property type="match status" value="1"/>
</dbReference>
<organism evidence="7">
    <name type="scientific">Campylobacter coli</name>
    <dbReference type="NCBI Taxonomy" id="195"/>
    <lineage>
        <taxon>Bacteria</taxon>
        <taxon>Pseudomonadati</taxon>
        <taxon>Campylobacterota</taxon>
        <taxon>Epsilonproteobacteria</taxon>
        <taxon>Campylobacterales</taxon>
        <taxon>Campylobacteraceae</taxon>
        <taxon>Campylobacter</taxon>
    </lineage>
</organism>
<dbReference type="InterPro" id="IPR011545">
    <property type="entry name" value="DEAD/DEAH_box_helicase_dom"/>
</dbReference>
<name>A0A5T2C3Q7_CAMCO</name>
<keyword evidence="4" id="KW-0067">ATP-binding</keyword>
<dbReference type="EMBL" id="AACTAL010000015">
    <property type="protein sequence ID" value="EAM0028496.1"/>
    <property type="molecule type" value="Genomic_DNA"/>
</dbReference>
<keyword evidence="2" id="KW-0378">Hydrolase</keyword>
<dbReference type="Gene3D" id="3.40.50.300">
    <property type="entry name" value="P-loop containing nucleotide triphosphate hydrolases"/>
    <property type="match status" value="2"/>
</dbReference>
<dbReference type="GO" id="GO:0004386">
    <property type="term" value="F:helicase activity"/>
    <property type="evidence" value="ECO:0007669"/>
    <property type="project" value="UniProtKB-KW"/>
</dbReference>
<reference evidence="7" key="1">
    <citation type="submission" date="2018-08" db="EMBL/GenBank/DDBJ databases">
        <authorList>
            <consortium name="NARMS: The National Antimicrobial Resistance Monitoring System"/>
        </authorList>
    </citation>
    <scope>NUCLEOTIDE SEQUENCE</scope>
    <source>
        <strain evidence="7">FSIS11813163</strain>
    </source>
</reference>
<evidence type="ECO:0000313" key="7">
    <source>
        <dbReference type="EMBL" id="EAM0028496.1"/>
    </source>
</evidence>
<evidence type="ECO:0000259" key="5">
    <source>
        <dbReference type="PROSITE" id="PS51192"/>
    </source>
</evidence>
<evidence type="ECO:0000256" key="3">
    <source>
        <dbReference type="ARBA" id="ARBA00022806"/>
    </source>
</evidence>
<evidence type="ECO:0000256" key="1">
    <source>
        <dbReference type="ARBA" id="ARBA00022741"/>
    </source>
</evidence>
<dbReference type="GO" id="GO:0016787">
    <property type="term" value="F:hydrolase activity"/>
    <property type="evidence" value="ECO:0007669"/>
    <property type="project" value="UniProtKB-KW"/>
</dbReference>
<dbReference type="PROSITE" id="PS51192">
    <property type="entry name" value="HELICASE_ATP_BIND_1"/>
    <property type="match status" value="1"/>
</dbReference>
<dbReference type="InterPro" id="IPR001650">
    <property type="entry name" value="Helicase_C-like"/>
</dbReference>
<protein>
    <submittedName>
        <fullName evidence="7">Helicase</fullName>
    </submittedName>
</protein>
<evidence type="ECO:0000256" key="2">
    <source>
        <dbReference type="ARBA" id="ARBA00022801"/>
    </source>
</evidence>
<keyword evidence="3 7" id="KW-0347">Helicase</keyword>
<evidence type="ECO:0000259" key="6">
    <source>
        <dbReference type="PROSITE" id="PS51194"/>
    </source>
</evidence>
<dbReference type="SMART" id="SM00487">
    <property type="entry name" value="DEXDc"/>
    <property type="match status" value="1"/>
</dbReference>
<dbReference type="GO" id="GO:0005524">
    <property type="term" value="F:ATP binding"/>
    <property type="evidence" value="ECO:0007669"/>
    <property type="project" value="UniProtKB-KW"/>
</dbReference>